<evidence type="ECO:0000259" key="2">
    <source>
        <dbReference type="Pfam" id="PF13472"/>
    </source>
</evidence>
<name>A0ABN2G6G7_9ACTN</name>
<gene>
    <name evidence="3" type="ORF">GCM10009745_05250</name>
</gene>
<dbReference type="InterPro" id="IPR013830">
    <property type="entry name" value="SGNH_hydro"/>
</dbReference>
<dbReference type="RefSeq" id="WP_344144726.1">
    <property type="nucleotide sequence ID" value="NZ_BAAANF010000002.1"/>
</dbReference>
<dbReference type="Proteomes" id="UP001500280">
    <property type="component" value="Unassembled WGS sequence"/>
</dbReference>
<dbReference type="InterPro" id="IPR053140">
    <property type="entry name" value="GDSL_Rv0518-like"/>
</dbReference>
<dbReference type="PANTHER" id="PTHR43784">
    <property type="entry name" value="GDSL-LIKE LIPASE/ACYLHYDROLASE, PUTATIVE (AFU_ORTHOLOGUE AFUA_2G00820)-RELATED"/>
    <property type="match status" value="1"/>
</dbReference>
<dbReference type="SUPFAM" id="SSF52266">
    <property type="entry name" value="SGNH hydrolase"/>
    <property type="match status" value="1"/>
</dbReference>
<protein>
    <submittedName>
        <fullName evidence="3">SGNH/GDSL hydrolase family protein</fullName>
    </submittedName>
</protein>
<dbReference type="InterPro" id="IPR036514">
    <property type="entry name" value="SGNH_hydro_sf"/>
</dbReference>
<feature type="chain" id="PRO_5045706362" evidence="1">
    <location>
        <begin position="27"/>
        <end position="426"/>
    </location>
</feature>
<feature type="domain" description="SGNH hydrolase-type esterase" evidence="2">
    <location>
        <begin position="215"/>
        <end position="415"/>
    </location>
</feature>
<evidence type="ECO:0000313" key="3">
    <source>
        <dbReference type="EMBL" id="GAA1666164.1"/>
    </source>
</evidence>
<keyword evidence="4" id="KW-1185">Reference proteome</keyword>
<keyword evidence="3" id="KW-0378">Hydrolase</keyword>
<dbReference type="PANTHER" id="PTHR43784:SF2">
    <property type="entry name" value="GDSL-LIKE LIPASE_ACYLHYDROLASE, PUTATIVE (AFU_ORTHOLOGUE AFUA_2G00820)-RELATED"/>
    <property type="match status" value="1"/>
</dbReference>
<sequence>MHVPKHWRAVALTAALTLAGSTLAGASYGGGGHRANTWVGTWATAVTHGNAAGSTNLGLTDQSVRLVVRPSVGGDKIRIRLSNIYGEKTVTVGAATVAKPNKATPEQSDIDPNTLRTLTFNGSGTASMVKGSELLSDPLNFELGNLDDLVVSLYFPVNTGPTTFHGSSLQENFVGPSNLVDQPGGAAYTLTRRCCFFFLSGVDVQADEPRGSIVVLGDSITDGTASTFNANNRWPDQLAERLAASGKPFPGVLNAGLAGSRLNHDGTEPSDNGAFPGFNEVGVNSLARLNEDVFPQTGVRTVITELGVNDIWMSDDSADEIIGALRQINTQVKERGLRSIVSTITPFEGIGGTDSWTPAKETTRQAVNSYLRSSREFDGVLDFDKVLRDPAAPSKLNALYDSGDHIHPNDAGYQAMAASVPLKLVR</sequence>
<proteinExistence type="predicted"/>
<keyword evidence="1" id="KW-0732">Signal</keyword>
<reference evidence="3 4" key="1">
    <citation type="journal article" date="2019" name="Int. J. Syst. Evol. Microbiol.">
        <title>The Global Catalogue of Microorganisms (GCM) 10K type strain sequencing project: providing services to taxonomists for standard genome sequencing and annotation.</title>
        <authorList>
            <consortium name="The Broad Institute Genomics Platform"/>
            <consortium name="The Broad Institute Genome Sequencing Center for Infectious Disease"/>
            <person name="Wu L."/>
            <person name="Ma J."/>
        </authorList>
    </citation>
    <scope>NUCLEOTIDE SEQUENCE [LARGE SCALE GENOMIC DNA]</scope>
    <source>
        <strain evidence="3 4">JCM 14307</strain>
    </source>
</reference>
<dbReference type="Gene3D" id="3.40.50.1110">
    <property type="entry name" value="SGNH hydrolase"/>
    <property type="match status" value="1"/>
</dbReference>
<evidence type="ECO:0000256" key="1">
    <source>
        <dbReference type="SAM" id="SignalP"/>
    </source>
</evidence>
<evidence type="ECO:0000313" key="4">
    <source>
        <dbReference type="Proteomes" id="UP001500280"/>
    </source>
</evidence>
<feature type="signal peptide" evidence="1">
    <location>
        <begin position="1"/>
        <end position="26"/>
    </location>
</feature>
<dbReference type="EMBL" id="BAAANF010000002">
    <property type="protein sequence ID" value="GAA1666164.1"/>
    <property type="molecule type" value="Genomic_DNA"/>
</dbReference>
<comment type="caution">
    <text evidence="3">The sequence shown here is derived from an EMBL/GenBank/DDBJ whole genome shotgun (WGS) entry which is preliminary data.</text>
</comment>
<organism evidence="3 4">
    <name type="scientific">Kribbella yunnanensis</name>
    <dbReference type="NCBI Taxonomy" id="190194"/>
    <lineage>
        <taxon>Bacteria</taxon>
        <taxon>Bacillati</taxon>
        <taxon>Actinomycetota</taxon>
        <taxon>Actinomycetes</taxon>
        <taxon>Propionibacteriales</taxon>
        <taxon>Kribbellaceae</taxon>
        <taxon>Kribbella</taxon>
    </lineage>
</organism>
<dbReference type="Pfam" id="PF13472">
    <property type="entry name" value="Lipase_GDSL_2"/>
    <property type="match status" value="1"/>
</dbReference>
<dbReference type="GO" id="GO:0016787">
    <property type="term" value="F:hydrolase activity"/>
    <property type="evidence" value="ECO:0007669"/>
    <property type="project" value="UniProtKB-KW"/>
</dbReference>
<accession>A0ABN2G6G7</accession>
<dbReference type="CDD" id="cd01830">
    <property type="entry name" value="XynE_like"/>
    <property type="match status" value="1"/>
</dbReference>